<feature type="transmembrane region" description="Helical" evidence="2">
    <location>
        <begin position="336"/>
        <end position="356"/>
    </location>
</feature>
<dbReference type="GO" id="GO:0004366">
    <property type="term" value="F:glycerol-3-phosphate O-acyltransferase activity"/>
    <property type="evidence" value="ECO:0007669"/>
    <property type="project" value="TreeGrafter"/>
</dbReference>
<dbReference type="OrthoDB" id="1044435at2759"/>
<feature type="compositionally biased region" description="Polar residues" evidence="1">
    <location>
        <begin position="503"/>
        <end position="515"/>
    </location>
</feature>
<protein>
    <recommendedName>
        <fullName evidence="3">Phospholipid/glycerol acyltransferase domain-containing protein</fullName>
    </recommendedName>
</protein>
<organism evidence="4 5">
    <name type="scientific">Serendipita vermifera MAFF 305830</name>
    <dbReference type="NCBI Taxonomy" id="933852"/>
    <lineage>
        <taxon>Eukaryota</taxon>
        <taxon>Fungi</taxon>
        <taxon>Dikarya</taxon>
        <taxon>Basidiomycota</taxon>
        <taxon>Agaricomycotina</taxon>
        <taxon>Agaricomycetes</taxon>
        <taxon>Sebacinales</taxon>
        <taxon>Serendipitaceae</taxon>
        <taxon>Serendipita</taxon>
    </lineage>
</organism>
<feature type="domain" description="Phospholipid/glycerol acyltransferase" evidence="3">
    <location>
        <begin position="39"/>
        <end position="170"/>
    </location>
</feature>
<feature type="region of interest" description="Disordered" evidence="1">
    <location>
        <begin position="501"/>
        <end position="538"/>
    </location>
</feature>
<evidence type="ECO:0000256" key="2">
    <source>
        <dbReference type="SAM" id="Phobius"/>
    </source>
</evidence>
<reference evidence="5" key="2">
    <citation type="submission" date="2015-01" db="EMBL/GenBank/DDBJ databases">
        <title>Evolutionary Origins and Diversification of the Mycorrhizal Mutualists.</title>
        <authorList>
            <consortium name="DOE Joint Genome Institute"/>
            <consortium name="Mycorrhizal Genomics Consortium"/>
            <person name="Kohler A."/>
            <person name="Kuo A."/>
            <person name="Nagy L.G."/>
            <person name="Floudas D."/>
            <person name="Copeland A."/>
            <person name="Barry K.W."/>
            <person name="Cichocki N."/>
            <person name="Veneault-Fourrey C."/>
            <person name="LaButti K."/>
            <person name="Lindquist E.A."/>
            <person name="Lipzen A."/>
            <person name="Lundell T."/>
            <person name="Morin E."/>
            <person name="Murat C."/>
            <person name="Riley R."/>
            <person name="Ohm R."/>
            <person name="Sun H."/>
            <person name="Tunlid A."/>
            <person name="Henrissat B."/>
            <person name="Grigoriev I.V."/>
            <person name="Hibbett D.S."/>
            <person name="Martin F."/>
        </authorList>
    </citation>
    <scope>NUCLEOTIDE SEQUENCE [LARGE SCALE GENOMIC DNA]</scope>
    <source>
        <strain evidence="5">MAFF 305830</strain>
    </source>
</reference>
<dbReference type="PANTHER" id="PTHR31605">
    <property type="entry name" value="GLYCEROL-3-PHOSPHATE O-ACYLTRANSFERASE 1"/>
    <property type="match status" value="1"/>
</dbReference>
<dbReference type="Pfam" id="PF01553">
    <property type="entry name" value="Acyltransferase"/>
    <property type="match status" value="1"/>
</dbReference>
<dbReference type="SMART" id="SM00563">
    <property type="entry name" value="PlsC"/>
    <property type="match status" value="1"/>
</dbReference>
<dbReference type="InterPro" id="IPR052744">
    <property type="entry name" value="GPAT/DAPAT"/>
</dbReference>
<gene>
    <name evidence="4" type="ORF">M408DRAFT_330764</name>
</gene>
<dbReference type="GO" id="GO:0008654">
    <property type="term" value="P:phospholipid biosynthetic process"/>
    <property type="evidence" value="ECO:0007669"/>
    <property type="project" value="TreeGrafter"/>
</dbReference>
<dbReference type="GO" id="GO:0016287">
    <property type="term" value="F:glycerone-phosphate O-acyltransferase activity"/>
    <property type="evidence" value="ECO:0007669"/>
    <property type="project" value="TreeGrafter"/>
</dbReference>
<evidence type="ECO:0000259" key="3">
    <source>
        <dbReference type="SMART" id="SM00563"/>
    </source>
</evidence>
<reference evidence="4 5" key="1">
    <citation type="submission" date="2014-04" db="EMBL/GenBank/DDBJ databases">
        <authorList>
            <consortium name="DOE Joint Genome Institute"/>
            <person name="Kuo A."/>
            <person name="Zuccaro A."/>
            <person name="Kohler A."/>
            <person name="Nagy L.G."/>
            <person name="Floudas D."/>
            <person name="Copeland A."/>
            <person name="Barry K.W."/>
            <person name="Cichocki N."/>
            <person name="Veneault-Fourrey C."/>
            <person name="LaButti K."/>
            <person name="Lindquist E.A."/>
            <person name="Lipzen A."/>
            <person name="Lundell T."/>
            <person name="Morin E."/>
            <person name="Murat C."/>
            <person name="Sun H."/>
            <person name="Tunlid A."/>
            <person name="Henrissat B."/>
            <person name="Grigoriev I.V."/>
            <person name="Hibbett D.S."/>
            <person name="Martin F."/>
            <person name="Nordberg H.P."/>
            <person name="Cantor M.N."/>
            <person name="Hua S.X."/>
        </authorList>
    </citation>
    <scope>NUCLEOTIDE SEQUENCE [LARGE SCALE GENOMIC DNA]</scope>
    <source>
        <strain evidence="4 5">MAFF 305830</strain>
    </source>
</reference>
<keyword evidence="2" id="KW-0472">Membrane</keyword>
<dbReference type="EMBL" id="KN824308">
    <property type="protein sequence ID" value="KIM26219.1"/>
    <property type="molecule type" value="Genomic_DNA"/>
</dbReference>
<evidence type="ECO:0000313" key="5">
    <source>
        <dbReference type="Proteomes" id="UP000054097"/>
    </source>
</evidence>
<keyword evidence="2" id="KW-0812">Transmembrane</keyword>
<name>A0A0C3B208_SERVB</name>
<evidence type="ECO:0000313" key="4">
    <source>
        <dbReference type="EMBL" id="KIM26219.1"/>
    </source>
</evidence>
<dbReference type="AlphaFoldDB" id="A0A0C3B208"/>
<accession>A0A0C3B208</accession>
<dbReference type="STRING" id="933852.A0A0C3B208"/>
<dbReference type="CDD" id="cd07992">
    <property type="entry name" value="LPLAT_AAK14816-like"/>
    <property type="match status" value="1"/>
</dbReference>
<keyword evidence="5" id="KW-1185">Reference proteome</keyword>
<sequence>MPVGYIHFFLRKVASLALSGFFREIHVIGEENVPKDGPLIVVCTHHNMMIDPGILSNTMPDLRPVHYWAKASLFGHPIARKILLASGVIPVDRGSKDNQKLFAGTFSALSQDDAVALFPEGTSYTLPRIVQVKDGASWSALEYVKWVADGGENVNNGKELVIVPAGITYTDKGKYRSSAVIEYGPPIHISEFKKRFLSGKEGESKAAVKALTHAIEQGMIELTINAPNWEALLAARTARDLLWESWRGVKLNDFRPVGQTLVDLFSTPWDSDPAFISLKRALITYHSLLKSSNLTNGALASLPLPRTKHAQGAKGPLPIPSRLSTVLPLLQETFNVLIRLPLFLVPLLVHWPIYSLTRWVGDRSSREEETMAQNKVVVGLAALFSIYTFWFWVIFALFWSTPMGAVVALITICAMEFYHSKLIDDNYIRAKRLLSAYRILVGVWGPQKWDMSLSALSQYTMTQPPPPNPYLKLPDNLKAALMRNTSDPSVPTVNSLDAKVSGAGNSTLTQTTASKSEPAIASSTKSDKRVRNKRPPSRKLIRHLLRARVDATRQLAAFLRRIDRPDVKVAASAFMASVYGGGQETLFEKTGVDAHVLTSDGKEVPGAMGTEVDLNPTGWRYGQEVVRYLRSKGANVGKLLREAEGISGGDGEVEGEYDFVALSSDGEASPGSPDSGYGASTEKADKLEWVAPKKK</sequence>
<feature type="region of interest" description="Disordered" evidence="1">
    <location>
        <begin position="661"/>
        <end position="695"/>
    </location>
</feature>
<dbReference type="Proteomes" id="UP000054097">
    <property type="component" value="Unassembled WGS sequence"/>
</dbReference>
<feature type="transmembrane region" description="Helical" evidence="2">
    <location>
        <begin position="376"/>
        <end position="399"/>
    </location>
</feature>
<proteinExistence type="predicted"/>
<keyword evidence="2" id="KW-1133">Transmembrane helix</keyword>
<evidence type="ECO:0000256" key="1">
    <source>
        <dbReference type="SAM" id="MobiDB-lite"/>
    </source>
</evidence>
<dbReference type="HOGENOM" id="CLU_026175_0_0_1"/>
<feature type="compositionally biased region" description="Basic residues" evidence="1">
    <location>
        <begin position="528"/>
        <end position="538"/>
    </location>
</feature>
<dbReference type="SUPFAM" id="SSF69593">
    <property type="entry name" value="Glycerol-3-phosphate (1)-acyltransferase"/>
    <property type="match status" value="1"/>
</dbReference>
<dbReference type="PANTHER" id="PTHR31605:SF0">
    <property type="entry name" value="GLYCEROL-3-PHOSPHATE O-ACYLTRANSFERASE 1"/>
    <property type="match status" value="1"/>
</dbReference>
<dbReference type="InterPro" id="IPR002123">
    <property type="entry name" value="Plipid/glycerol_acylTrfase"/>
</dbReference>